<dbReference type="Proteomes" id="UP001177021">
    <property type="component" value="Unassembled WGS sequence"/>
</dbReference>
<evidence type="ECO:0000313" key="2">
    <source>
        <dbReference type="Proteomes" id="UP001177021"/>
    </source>
</evidence>
<proteinExistence type="predicted"/>
<evidence type="ECO:0000313" key="1">
    <source>
        <dbReference type="EMBL" id="CAJ2651600.1"/>
    </source>
</evidence>
<protein>
    <submittedName>
        <fullName evidence="1">Uncharacterized protein</fullName>
    </submittedName>
</protein>
<sequence length="153" mass="17841">MCYLQPLQDSELNLARINSVKGCCFCLAVTFVSLLDFIFTNEGLFLLMHTCIGGCRIVESSQHIFKCSIFSKTWYGIVRWLGLAVVFHSEVKHHFFNFIGVLKKGFNFFISMVFKSFFVHQPIVLVKAYVLVCWRVRCRWVRVLHQYFPVVAD</sequence>
<organism evidence="1 2">
    <name type="scientific">Trifolium pratense</name>
    <name type="common">Red clover</name>
    <dbReference type="NCBI Taxonomy" id="57577"/>
    <lineage>
        <taxon>Eukaryota</taxon>
        <taxon>Viridiplantae</taxon>
        <taxon>Streptophyta</taxon>
        <taxon>Embryophyta</taxon>
        <taxon>Tracheophyta</taxon>
        <taxon>Spermatophyta</taxon>
        <taxon>Magnoliopsida</taxon>
        <taxon>eudicotyledons</taxon>
        <taxon>Gunneridae</taxon>
        <taxon>Pentapetalae</taxon>
        <taxon>rosids</taxon>
        <taxon>fabids</taxon>
        <taxon>Fabales</taxon>
        <taxon>Fabaceae</taxon>
        <taxon>Papilionoideae</taxon>
        <taxon>50 kb inversion clade</taxon>
        <taxon>NPAAA clade</taxon>
        <taxon>Hologalegina</taxon>
        <taxon>IRL clade</taxon>
        <taxon>Trifolieae</taxon>
        <taxon>Trifolium</taxon>
    </lineage>
</organism>
<reference evidence="1" key="1">
    <citation type="submission" date="2023-10" db="EMBL/GenBank/DDBJ databases">
        <authorList>
            <person name="Rodriguez Cubillos JULIANA M."/>
            <person name="De Vega J."/>
        </authorList>
    </citation>
    <scope>NUCLEOTIDE SEQUENCE</scope>
</reference>
<gene>
    <name evidence="1" type="ORF">MILVUS5_LOCUS19210</name>
</gene>
<name>A0ACB0K2R2_TRIPR</name>
<dbReference type="EMBL" id="CASHSV030000141">
    <property type="protein sequence ID" value="CAJ2651600.1"/>
    <property type="molecule type" value="Genomic_DNA"/>
</dbReference>
<accession>A0ACB0K2R2</accession>
<keyword evidence="2" id="KW-1185">Reference proteome</keyword>
<comment type="caution">
    <text evidence="1">The sequence shown here is derived from an EMBL/GenBank/DDBJ whole genome shotgun (WGS) entry which is preliminary data.</text>
</comment>